<name>A0A3S5AZS0_9PLAT</name>
<dbReference type="AlphaFoldDB" id="A0A3S5AZS0"/>
<keyword evidence="3" id="KW-1185">Reference proteome</keyword>
<comment type="caution">
    <text evidence="2">The sequence shown here is derived from an EMBL/GenBank/DDBJ whole genome shotgun (WGS) entry which is preliminary data.</text>
</comment>
<evidence type="ECO:0000313" key="3">
    <source>
        <dbReference type="Proteomes" id="UP000784294"/>
    </source>
</evidence>
<dbReference type="Proteomes" id="UP000784294">
    <property type="component" value="Unassembled WGS sequence"/>
</dbReference>
<sequence>MSNQHGSSPYPHQTQSNFSSIHHQPQAGSFHSIANSRSLPVNTSLMAYPLSRSQPASSGGTRELVDSGCDGQGAINCLPVTQPRRSSVHSGRHIYYTMHPYLRHQPSLLPNGCVSSNSDLTRRHEQQHRLYSLSGESIVVRRLHSTSSSSSVTSVGLPNLDSVGAQNCLGAGGDCSSAGSIDDGTDFDDLGPMACPESCYASEPLPSSSYSDFDDGGLKCEVRLVDCRNGINEGYSHSNFDYMGKSIVLHQSSSLRRSVPPPIYLDGARAPVRISVGDPSDEPASAVTIKSSPSHDFIIRSE</sequence>
<evidence type="ECO:0000256" key="1">
    <source>
        <dbReference type="SAM" id="MobiDB-lite"/>
    </source>
</evidence>
<accession>A0A3S5AZS0</accession>
<gene>
    <name evidence="2" type="ORF">PXEA_LOCUS2648</name>
</gene>
<protein>
    <submittedName>
        <fullName evidence="2">Uncharacterized protein</fullName>
    </submittedName>
</protein>
<proteinExistence type="predicted"/>
<organism evidence="2 3">
    <name type="scientific">Protopolystoma xenopodis</name>
    <dbReference type="NCBI Taxonomy" id="117903"/>
    <lineage>
        <taxon>Eukaryota</taxon>
        <taxon>Metazoa</taxon>
        <taxon>Spiralia</taxon>
        <taxon>Lophotrochozoa</taxon>
        <taxon>Platyhelminthes</taxon>
        <taxon>Monogenea</taxon>
        <taxon>Polyopisthocotylea</taxon>
        <taxon>Polystomatidea</taxon>
        <taxon>Polystomatidae</taxon>
        <taxon>Protopolystoma</taxon>
    </lineage>
</organism>
<reference evidence="2" key="1">
    <citation type="submission" date="2018-11" db="EMBL/GenBank/DDBJ databases">
        <authorList>
            <consortium name="Pathogen Informatics"/>
        </authorList>
    </citation>
    <scope>NUCLEOTIDE SEQUENCE</scope>
</reference>
<evidence type="ECO:0000313" key="2">
    <source>
        <dbReference type="EMBL" id="VEL09208.1"/>
    </source>
</evidence>
<dbReference type="EMBL" id="CAAALY010005756">
    <property type="protein sequence ID" value="VEL09208.1"/>
    <property type="molecule type" value="Genomic_DNA"/>
</dbReference>
<feature type="region of interest" description="Disordered" evidence="1">
    <location>
        <begin position="1"/>
        <end position="28"/>
    </location>
</feature>